<keyword evidence="3" id="KW-1185">Reference proteome</keyword>
<dbReference type="Proteomes" id="UP001196301">
    <property type="component" value="Unassembled WGS sequence"/>
</dbReference>
<reference evidence="2 3" key="1">
    <citation type="submission" date="2021-06" db="EMBL/GenBank/DDBJ databases">
        <authorList>
            <person name="Sun Q."/>
            <person name="Li D."/>
        </authorList>
    </citation>
    <scope>NUCLEOTIDE SEQUENCE [LARGE SCALE GENOMIC DNA]</scope>
    <source>
        <strain evidence="2 3">N19</strain>
    </source>
</reference>
<evidence type="ECO:0000313" key="2">
    <source>
        <dbReference type="EMBL" id="MBU5337303.1"/>
    </source>
</evidence>
<evidence type="ECO:0000259" key="1">
    <source>
        <dbReference type="Pfam" id="PF07969"/>
    </source>
</evidence>
<feature type="domain" description="Amidohydrolase 3" evidence="1">
    <location>
        <begin position="25"/>
        <end position="73"/>
    </location>
</feature>
<dbReference type="RefSeq" id="WP_216571855.1">
    <property type="nucleotide sequence ID" value="NZ_JAHLOQ010000047.1"/>
</dbReference>
<comment type="caution">
    <text evidence="2">The sequence shown here is derived from an EMBL/GenBank/DDBJ whole genome shotgun (WGS) entry which is preliminary data.</text>
</comment>
<sequence length="84" mass="9796">MVEEEKFIYVGNNEDSLSYKQEDSEIIDLQNKFVTAGFNDSHMHVVEFGDYLEIMHMGDFTGSLKELKDGIRKFINEKSLKENE</sequence>
<accession>A0ABS6DZN6</accession>
<gene>
    <name evidence="2" type="ORF">KQI20_12705</name>
</gene>
<dbReference type="EMBL" id="JAHLOQ010000047">
    <property type="protein sequence ID" value="MBU5337303.1"/>
    <property type="molecule type" value="Genomic_DNA"/>
</dbReference>
<dbReference type="Pfam" id="PF07969">
    <property type="entry name" value="Amidohydro_3"/>
    <property type="match status" value="1"/>
</dbReference>
<name>A0ABS6DZN6_9FIRM</name>
<evidence type="ECO:0000313" key="3">
    <source>
        <dbReference type="Proteomes" id="UP001196301"/>
    </source>
</evidence>
<protein>
    <submittedName>
        <fullName evidence="2">Amidohydrolase family protein</fullName>
    </submittedName>
</protein>
<dbReference type="InterPro" id="IPR013108">
    <property type="entry name" value="Amidohydro_3"/>
</dbReference>
<proteinExistence type="predicted"/>
<organism evidence="2 3">
    <name type="scientific">Intestinibacter bartlettii</name>
    <dbReference type="NCBI Taxonomy" id="261299"/>
    <lineage>
        <taxon>Bacteria</taxon>
        <taxon>Bacillati</taxon>
        <taxon>Bacillota</taxon>
        <taxon>Clostridia</taxon>
        <taxon>Peptostreptococcales</taxon>
        <taxon>Peptostreptococcaceae</taxon>
        <taxon>Intestinibacter</taxon>
    </lineage>
</organism>